<comment type="caution">
    <text evidence="7">The sequence shown here is derived from an EMBL/GenBank/DDBJ whole genome shotgun (WGS) entry which is preliminary data.</text>
</comment>
<dbReference type="InterPro" id="IPR013324">
    <property type="entry name" value="RNA_pol_sigma_r3/r4-like"/>
</dbReference>
<dbReference type="Gene3D" id="1.10.1740.10">
    <property type="match status" value="1"/>
</dbReference>
<feature type="domain" description="RNA polymerase sigma factor 70 region 4 type 2" evidence="6">
    <location>
        <begin position="196"/>
        <end position="247"/>
    </location>
</feature>
<evidence type="ECO:0000313" key="8">
    <source>
        <dbReference type="Proteomes" id="UP000006315"/>
    </source>
</evidence>
<dbReference type="SUPFAM" id="SSF88946">
    <property type="entry name" value="Sigma2 domain of RNA polymerase sigma factors"/>
    <property type="match status" value="1"/>
</dbReference>
<dbReference type="InterPro" id="IPR014284">
    <property type="entry name" value="RNA_pol_sigma-70_dom"/>
</dbReference>
<dbReference type="InterPro" id="IPR013325">
    <property type="entry name" value="RNA_pol_sigma_r2"/>
</dbReference>
<organism evidence="7 8">
    <name type="scientific">Schinkia azotoformans LMG 9581</name>
    <dbReference type="NCBI Taxonomy" id="1131731"/>
    <lineage>
        <taxon>Bacteria</taxon>
        <taxon>Bacillati</taxon>
        <taxon>Bacillota</taxon>
        <taxon>Bacilli</taxon>
        <taxon>Bacillales</taxon>
        <taxon>Bacillaceae</taxon>
        <taxon>Calidifontibacillus/Schinkia group</taxon>
        <taxon>Schinkia</taxon>
    </lineage>
</organism>
<evidence type="ECO:0000256" key="2">
    <source>
        <dbReference type="ARBA" id="ARBA00023015"/>
    </source>
</evidence>
<dbReference type="InterPro" id="IPR013249">
    <property type="entry name" value="RNA_pol_sigma70_r4_t2"/>
</dbReference>
<dbReference type="InterPro" id="IPR036388">
    <property type="entry name" value="WH-like_DNA-bd_sf"/>
</dbReference>
<dbReference type="Gene3D" id="1.10.10.10">
    <property type="entry name" value="Winged helix-like DNA-binding domain superfamily/Winged helix DNA-binding domain"/>
    <property type="match status" value="1"/>
</dbReference>
<dbReference type="InterPro" id="IPR007627">
    <property type="entry name" value="RNA_pol_sigma70_r2"/>
</dbReference>
<protein>
    <submittedName>
        <fullName evidence="7">RNA polymerase ECF-type sigma factor</fullName>
    </submittedName>
</protein>
<dbReference type="Proteomes" id="UP000006315">
    <property type="component" value="Unassembled WGS sequence"/>
</dbReference>
<evidence type="ECO:0000313" key="7">
    <source>
        <dbReference type="EMBL" id="EKN63707.1"/>
    </source>
</evidence>
<evidence type="ECO:0000259" key="5">
    <source>
        <dbReference type="Pfam" id="PF04542"/>
    </source>
</evidence>
<keyword evidence="2" id="KW-0805">Transcription regulation</keyword>
<dbReference type="Pfam" id="PF04542">
    <property type="entry name" value="Sigma70_r2"/>
    <property type="match status" value="1"/>
</dbReference>
<comment type="similarity">
    <text evidence="1">Belongs to the sigma-70 factor family. ECF subfamily.</text>
</comment>
<evidence type="ECO:0000256" key="1">
    <source>
        <dbReference type="ARBA" id="ARBA00010641"/>
    </source>
</evidence>
<dbReference type="PANTHER" id="PTHR43133:SF60">
    <property type="entry name" value="RNA POLYMERASE SIGMA FACTOR SIGV"/>
    <property type="match status" value="1"/>
</dbReference>
<dbReference type="InterPro" id="IPR039425">
    <property type="entry name" value="RNA_pol_sigma-70-like"/>
</dbReference>
<accession>K6CTY8</accession>
<dbReference type="AlphaFoldDB" id="K6CTY8"/>
<dbReference type="PANTHER" id="PTHR43133">
    <property type="entry name" value="RNA POLYMERASE ECF-TYPE SIGMA FACTO"/>
    <property type="match status" value="1"/>
</dbReference>
<gene>
    <name evidence="7" type="ORF">BAZO_16334</name>
</gene>
<feature type="domain" description="RNA polymerase sigma-70 region 2" evidence="5">
    <location>
        <begin position="99"/>
        <end position="164"/>
    </location>
</feature>
<dbReference type="NCBIfam" id="TIGR02937">
    <property type="entry name" value="sigma70-ECF"/>
    <property type="match status" value="1"/>
</dbReference>
<keyword evidence="8" id="KW-1185">Reference proteome</keyword>
<dbReference type="Pfam" id="PF08281">
    <property type="entry name" value="Sigma70_r4_2"/>
    <property type="match status" value="1"/>
</dbReference>
<dbReference type="GO" id="GO:0016987">
    <property type="term" value="F:sigma factor activity"/>
    <property type="evidence" value="ECO:0007669"/>
    <property type="project" value="UniProtKB-KW"/>
</dbReference>
<evidence type="ECO:0000259" key="6">
    <source>
        <dbReference type="Pfam" id="PF08281"/>
    </source>
</evidence>
<evidence type="ECO:0000256" key="3">
    <source>
        <dbReference type="ARBA" id="ARBA00023082"/>
    </source>
</evidence>
<dbReference type="CDD" id="cd06171">
    <property type="entry name" value="Sigma70_r4"/>
    <property type="match status" value="1"/>
</dbReference>
<sequence length="257" mass="30708">MKLFKYIIWYNLPLVKMSGYDQYYHYFTIFKELKSEGSFYIVQHSVNTGFPVCVFLGKFYSQHCLSKTEILAKNFRLINRYINQEERTLADNKIIAEWFRQYSNDILNFLIYYTGRIDVEDMVQEVFIRALRRINTFHELSNPKTWLFSIARNIAIDEMRKQKKEKDKQQQLLHFQGQSYSNSPEDIYRLNETNKEIYQTIQTLKQNYRDVLILKGIKELSVKETAEILDWSENKVKVTYNRALKALAKKIGGLVDE</sequence>
<dbReference type="PATRIC" id="fig|1131731.3.peg.3338"/>
<dbReference type="GO" id="GO:0006352">
    <property type="term" value="P:DNA-templated transcription initiation"/>
    <property type="evidence" value="ECO:0007669"/>
    <property type="project" value="InterPro"/>
</dbReference>
<dbReference type="EMBL" id="AJLR01000129">
    <property type="protein sequence ID" value="EKN63707.1"/>
    <property type="molecule type" value="Genomic_DNA"/>
</dbReference>
<keyword evidence="3" id="KW-0731">Sigma factor</keyword>
<reference evidence="7 8" key="1">
    <citation type="journal article" date="2012" name="Front. Microbiol.">
        <title>Redundancy and modularity in membrane-associated dissimilatory nitrate reduction in Bacillus.</title>
        <authorList>
            <person name="Heylen K."/>
            <person name="Keltjens J."/>
        </authorList>
    </citation>
    <scope>NUCLEOTIDE SEQUENCE [LARGE SCALE GENOMIC DNA]</scope>
    <source>
        <strain evidence="7 8">LMG 9581</strain>
    </source>
</reference>
<dbReference type="STRING" id="1131731.BAZO_16334"/>
<evidence type="ECO:0000256" key="4">
    <source>
        <dbReference type="ARBA" id="ARBA00023163"/>
    </source>
</evidence>
<keyword evidence="4" id="KW-0804">Transcription</keyword>
<dbReference type="GO" id="GO:0003677">
    <property type="term" value="F:DNA binding"/>
    <property type="evidence" value="ECO:0007669"/>
    <property type="project" value="InterPro"/>
</dbReference>
<name>K6CTY8_SCHAZ</name>
<proteinExistence type="inferred from homology"/>
<dbReference type="SUPFAM" id="SSF88659">
    <property type="entry name" value="Sigma3 and sigma4 domains of RNA polymerase sigma factors"/>
    <property type="match status" value="1"/>
</dbReference>